<dbReference type="Gene3D" id="3.40.50.620">
    <property type="entry name" value="HUPs"/>
    <property type="match status" value="1"/>
</dbReference>
<dbReference type="PIRSF" id="PIRSF006276">
    <property type="entry name" value="UspA"/>
    <property type="match status" value="1"/>
</dbReference>
<evidence type="ECO:0000256" key="2">
    <source>
        <dbReference type="PIRNR" id="PIRNR006276"/>
    </source>
</evidence>
<organism evidence="4 5">
    <name type="scientific">Devosia nitrariae</name>
    <dbReference type="NCBI Taxonomy" id="2071872"/>
    <lineage>
        <taxon>Bacteria</taxon>
        <taxon>Pseudomonadati</taxon>
        <taxon>Pseudomonadota</taxon>
        <taxon>Alphaproteobacteria</taxon>
        <taxon>Hyphomicrobiales</taxon>
        <taxon>Devosiaceae</taxon>
        <taxon>Devosia</taxon>
    </lineage>
</organism>
<dbReference type="PRINTS" id="PR01438">
    <property type="entry name" value="UNVRSLSTRESS"/>
</dbReference>
<sequence length="150" mass="15435">MTYAHILVATDGSDLADRALDQAIVLAKTLNSDVTVVTVSEPASAVGAGYYAGTGYIGNPIPGLIEAQEKAAKDLLDKAEAKVKAAGVPVKTVYVNDSFPAEGIVVTAEKLGSDLIVMGSHGRRGVGRLLLGSQTSNVLAQTTTPVLVTR</sequence>
<dbReference type="InterPro" id="IPR014729">
    <property type="entry name" value="Rossmann-like_a/b/a_fold"/>
</dbReference>
<dbReference type="InterPro" id="IPR006015">
    <property type="entry name" value="Universal_stress_UspA"/>
</dbReference>
<reference evidence="5" key="1">
    <citation type="journal article" date="2019" name="Int. J. Syst. Evol. Microbiol.">
        <title>The Global Catalogue of Microorganisms (GCM) 10K type strain sequencing project: providing services to taxonomists for standard genome sequencing and annotation.</title>
        <authorList>
            <consortium name="The Broad Institute Genomics Platform"/>
            <consortium name="The Broad Institute Genome Sequencing Center for Infectious Disease"/>
            <person name="Wu L."/>
            <person name="Ma J."/>
        </authorList>
    </citation>
    <scope>NUCLEOTIDE SEQUENCE [LARGE SCALE GENOMIC DNA]</scope>
    <source>
        <strain evidence="5">NBRC 112416</strain>
    </source>
</reference>
<dbReference type="PANTHER" id="PTHR46268">
    <property type="entry name" value="STRESS RESPONSE PROTEIN NHAX"/>
    <property type="match status" value="1"/>
</dbReference>
<evidence type="ECO:0000313" key="4">
    <source>
        <dbReference type="EMBL" id="GLQ56117.1"/>
    </source>
</evidence>
<dbReference type="PANTHER" id="PTHR46268:SF15">
    <property type="entry name" value="UNIVERSAL STRESS PROTEIN HP_0031"/>
    <property type="match status" value="1"/>
</dbReference>
<comment type="similarity">
    <text evidence="1 2">Belongs to the universal stress protein A family.</text>
</comment>
<evidence type="ECO:0000259" key="3">
    <source>
        <dbReference type="Pfam" id="PF00582"/>
    </source>
</evidence>
<dbReference type="InterPro" id="IPR006016">
    <property type="entry name" value="UspA"/>
</dbReference>
<dbReference type="Proteomes" id="UP001156691">
    <property type="component" value="Unassembled WGS sequence"/>
</dbReference>
<accession>A0ABQ5W7Q8</accession>
<comment type="caution">
    <text evidence="4">The sequence shown here is derived from an EMBL/GenBank/DDBJ whole genome shotgun (WGS) entry which is preliminary data.</text>
</comment>
<feature type="domain" description="UspA" evidence="3">
    <location>
        <begin position="3"/>
        <end position="150"/>
    </location>
</feature>
<evidence type="ECO:0000256" key="1">
    <source>
        <dbReference type="ARBA" id="ARBA00008791"/>
    </source>
</evidence>
<protein>
    <recommendedName>
        <fullName evidence="2">Universal stress protein</fullName>
    </recommendedName>
</protein>
<proteinExistence type="inferred from homology"/>
<dbReference type="SUPFAM" id="SSF52402">
    <property type="entry name" value="Adenine nucleotide alpha hydrolases-like"/>
    <property type="match status" value="1"/>
</dbReference>
<dbReference type="CDD" id="cd00293">
    <property type="entry name" value="USP-like"/>
    <property type="match status" value="1"/>
</dbReference>
<keyword evidence="2" id="KW-0963">Cytoplasm</keyword>
<evidence type="ECO:0000313" key="5">
    <source>
        <dbReference type="Proteomes" id="UP001156691"/>
    </source>
</evidence>
<dbReference type="EMBL" id="BSNS01000018">
    <property type="protein sequence ID" value="GLQ56117.1"/>
    <property type="molecule type" value="Genomic_DNA"/>
</dbReference>
<comment type="subcellular location">
    <subcellularLocation>
        <location evidence="2">Cytoplasm</location>
    </subcellularLocation>
</comment>
<dbReference type="RefSeq" id="WP_284341537.1">
    <property type="nucleotide sequence ID" value="NZ_BSNS01000018.1"/>
</dbReference>
<dbReference type="Pfam" id="PF00582">
    <property type="entry name" value="Usp"/>
    <property type="match status" value="1"/>
</dbReference>
<name>A0ABQ5W7Q8_9HYPH</name>
<keyword evidence="5" id="KW-1185">Reference proteome</keyword>
<gene>
    <name evidence="4" type="ORF">GCM10010862_33760</name>
</gene>